<evidence type="ECO:0000256" key="8">
    <source>
        <dbReference type="ARBA" id="ARBA00022898"/>
    </source>
</evidence>
<evidence type="ECO:0000256" key="6">
    <source>
        <dbReference type="ARBA" id="ARBA00022676"/>
    </source>
</evidence>
<reference evidence="13 14" key="1">
    <citation type="submission" date="2019-03" db="EMBL/GenBank/DDBJ databases">
        <authorList>
            <person name="Nijsse B."/>
        </authorList>
    </citation>
    <scope>NUCLEOTIDE SEQUENCE [LARGE SCALE GENOMIC DNA]</scope>
    <source>
        <strain evidence="13">Desulfoluna butyratoxydans MSL71</strain>
    </source>
</reference>
<gene>
    <name evidence="13" type="ORF">MSL71_41390</name>
</gene>
<keyword evidence="5" id="KW-0321">Glycogen metabolism</keyword>
<evidence type="ECO:0000256" key="3">
    <source>
        <dbReference type="ARBA" id="ARBA00006047"/>
    </source>
</evidence>
<accession>A0A4U8YWR8</accession>
<dbReference type="AlphaFoldDB" id="A0A4U8YWR8"/>
<dbReference type="FunFam" id="3.40.50.2000:FF:000002">
    <property type="entry name" value="Alpha-1,4 glucan phosphorylase"/>
    <property type="match status" value="1"/>
</dbReference>
<evidence type="ECO:0000256" key="10">
    <source>
        <dbReference type="ARBA" id="ARBA00025174"/>
    </source>
</evidence>
<name>A0A4U8YWR8_9BACT</name>
<evidence type="ECO:0000256" key="1">
    <source>
        <dbReference type="ARBA" id="ARBA00001275"/>
    </source>
</evidence>
<dbReference type="PIRSF" id="PIRSF000460">
    <property type="entry name" value="Pprylas_GlgP"/>
    <property type="match status" value="1"/>
</dbReference>
<sequence length="819" mass="93963">MKLFDGMRLMNTQEALQASVIHHLRYTLGRDWKKASVRDLYWAVSLSVRDRLFERLFETEKRYSQGRVKRVYYLSMEFLMGRALGNNLCNLKLYDTFKSALEEMGVDLDEVQECTTDAALGNGGLGRLAACFLDSMATLGIPGYGYGINYEFGHFRQQFCNGYQREASDNWLKRGNPWQISRPEEACLVPFFGRIDHTRDKKGDYNPMWRDWEMVVGVPFDMPIVGYGGETVNTLRLFSAKSSEEFDVEIFNDGDYHEAVKNKISSENISKVLYPSDYFHAGRLLRLVQEYFFVACSIRDISQTFLRNYDNLDLFPEKVAIQLNDTHPALAIAEFMRFLVDEKALPWERAWSITERTFGYTNHTLLPEALEKWPVSLMEFVVPRHLQVIYEINRRFLEEITLRWPGDENLVRNVSLIEEGEEKQVRMSHLAMVGSHSVNGVAALHTELLKNHLLPDFYRLWPEKFNNKTNGVTPRRWLLKANPGLASLITETIGDGWIRDLHKLQALEAWAEDAGFLDRLMQVKRANKEKLAALIWSDTTIRVDPDSLFDVHAKRIHEYKRQLLKALHIVHQYLMITEDDKCPEVPRTFVFAGKAAPGYQVAKQIIKLINSIASVVNAHPKARRFLRVAFVPDYRVSVAETIIPGADLSEQISTAGTEASGTGNMKFAMNGALTVGTCDGANIEIMNEVGRDNIFIFGHDVAGIRSLREGREYNPWDIYENDPAVKRILDAFTGNLFCPKDPGLFTWIFEHLLYGRDMYYHLADLSSYLLIQQEVDRCFLDTRKWAGLVVKNIAHTGTFSSDRTILEYARDIWGVSPAQ</sequence>
<dbReference type="EMBL" id="CAADHO010000009">
    <property type="protein sequence ID" value="VFQ46472.1"/>
    <property type="molecule type" value="Genomic_DNA"/>
</dbReference>
<evidence type="ECO:0000313" key="14">
    <source>
        <dbReference type="Proteomes" id="UP000507962"/>
    </source>
</evidence>
<evidence type="ECO:0000256" key="2">
    <source>
        <dbReference type="ARBA" id="ARBA00001933"/>
    </source>
</evidence>
<dbReference type="InterPro" id="IPR011833">
    <property type="entry name" value="Glycg_phsphrylas"/>
</dbReference>
<dbReference type="PANTHER" id="PTHR11468">
    <property type="entry name" value="GLYCOGEN PHOSPHORYLASE"/>
    <property type="match status" value="1"/>
</dbReference>
<dbReference type="Proteomes" id="UP000507962">
    <property type="component" value="Unassembled WGS sequence"/>
</dbReference>
<organism evidence="13 14">
    <name type="scientific">Desulfoluna butyratoxydans</name>
    <dbReference type="NCBI Taxonomy" id="231438"/>
    <lineage>
        <taxon>Bacteria</taxon>
        <taxon>Pseudomonadati</taxon>
        <taxon>Thermodesulfobacteriota</taxon>
        <taxon>Desulfobacteria</taxon>
        <taxon>Desulfobacterales</taxon>
        <taxon>Desulfolunaceae</taxon>
        <taxon>Desulfoluna</taxon>
    </lineage>
</organism>
<comment type="function">
    <text evidence="10">Phosphorylase is an important allosteric enzyme in carbohydrate metabolism. Enzymes from different sources differ in their regulatory mechanisms and in their natural substrates. However, all known phosphorylases share catalytic and structural properties.</text>
</comment>
<evidence type="ECO:0000256" key="4">
    <source>
        <dbReference type="ARBA" id="ARBA00022553"/>
    </source>
</evidence>
<dbReference type="GO" id="GO:0005980">
    <property type="term" value="P:glycogen catabolic process"/>
    <property type="evidence" value="ECO:0007669"/>
    <property type="project" value="TreeGrafter"/>
</dbReference>
<keyword evidence="14" id="KW-1185">Reference proteome</keyword>
<keyword evidence="4" id="KW-0597">Phosphoprotein</keyword>
<keyword evidence="6 12" id="KW-0328">Glycosyltransferase</keyword>
<dbReference type="GO" id="GO:0005737">
    <property type="term" value="C:cytoplasm"/>
    <property type="evidence" value="ECO:0007669"/>
    <property type="project" value="TreeGrafter"/>
</dbReference>
<comment type="similarity">
    <text evidence="3 12">Belongs to the glycogen phosphorylase family.</text>
</comment>
<dbReference type="FunFam" id="3.40.50.2000:FF:000005">
    <property type="entry name" value="Alpha-1,4 glucan phosphorylase"/>
    <property type="match status" value="1"/>
</dbReference>
<dbReference type="FunFam" id="3.40.50.2000:FF:000197">
    <property type="entry name" value="Alpha-1,4 glucan phosphorylase"/>
    <property type="match status" value="1"/>
</dbReference>
<dbReference type="GO" id="GO:0030170">
    <property type="term" value="F:pyridoxal phosphate binding"/>
    <property type="evidence" value="ECO:0007669"/>
    <property type="project" value="InterPro"/>
</dbReference>
<dbReference type="GO" id="GO:0008184">
    <property type="term" value="F:glycogen phosphorylase activity"/>
    <property type="evidence" value="ECO:0007669"/>
    <property type="project" value="InterPro"/>
</dbReference>
<dbReference type="NCBIfam" id="TIGR02093">
    <property type="entry name" value="P_ylase"/>
    <property type="match status" value="1"/>
</dbReference>
<comment type="function">
    <text evidence="12">Allosteric enzyme that catalyzes the rate-limiting step in glycogen catabolism, the phosphorolytic cleavage of glycogen to produce glucose-1-phosphate, and plays a central role in maintaining cellular and organismal glucose homeostasis.</text>
</comment>
<dbReference type="Pfam" id="PF00343">
    <property type="entry name" value="Phosphorylase"/>
    <property type="match status" value="1"/>
</dbReference>
<dbReference type="EC" id="2.4.1.1" evidence="12"/>
<dbReference type="SUPFAM" id="SSF53756">
    <property type="entry name" value="UDP-Glycosyltransferase/glycogen phosphorylase"/>
    <property type="match status" value="1"/>
</dbReference>
<evidence type="ECO:0000256" key="5">
    <source>
        <dbReference type="ARBA" id="ARBA00022600"/>
    </source>
</evidence>
<dbReference type="InterPro" id="IPR000811">
    <property type="entry name" value="Glyco_trans_35"/>
</dbReference>
<evidence type="ECO:0000256" key="7">
    <source>
        <dbReference type="ARBA" id="ARBA00022679"/>
    </source>
</evidence>
<dbReference type="InterPro" id="IPR035090">
    <property type="entry name" value="Pyridoxal_P_attach_site"/>
</dbReference>
<dbReference type="PANTHER" id="PTHR11468:SF3">
    <property type="entry name" value="GLYCOGEN PHOSPHORYLASE, LIVER FORM"/>
    <property type="match status" value="1"/>
</dbReference>
<feature type="modified residue" description="N6-(pyridoxal phosphate)lysine" evidence="11">
    <location>
        <position position="666"/>
    </location>
</feature>
<comment type="catalytic activity">
    <reaction evidence="1 12">
        <text>[(1-&gt;4)-alpha-D-glucosyl](n) + phosphate = [(1-&gt;4)-alpha-D-glucosyl](n-1) + alpha-D-glucose 1-phosphate</text>
        <dbReference type="Rhea" id="RHEA:41732"/>
        <dbReference type="Rhea" id="RHEA-COMP:9584"/>
        <dbReference type="Rhea" id="RHEA-COMP:9586"/>
        <dbReference type="ChEBI" id="CHEBI:15444"/>
        <dbReference type="ChEBI" id="CHEBI:43474"/>
        <dbReference type="ChEBI" id="CHEBI:58601"/>
        <dbReference type="EC" id="2.4.1.1"/>
    </reaction>
</comment>
<keyword evidence="7 12" id="KW-0808">Transferase</keyword>
<comment type="cofactor">
    <cofactor evidence="2 12">
        <name>pyridoxal 5'-phosphate</name>
        <dbReference type="ChEBI" id="CHEBI:597326"/>
    </cofactor>
</comment>
<dbReference type="RefSeq" id="WP_246317843.1">
    <property type="nucleotide sequence ID" value="NZ_CAADHO010000009.1"/>
</dbReference>
<evidence type="ECO:0000256" key="11">
    <source>
        <dbReference type="PIRSR" id="PIRSR000460-1"/>
    </source>
</evidence>
<evidence type="ECO:0000313" key="13">
    <source>
        <dbReference type="EMBL" id="VFQ46472.1"/>
    </source>
</evidence>
<dbReference type="PROSITE" id="PS00102">
    <property type="entry name" value="PHOSPHORYLASE"/>
    <property type="match status" value="1"/>
</dbReference>
<evidence type="ECO:0000256" key="9">
    <source>
        <dbReference type="ARBA" id="ARBA00023277"/>
    </source>
</evidence>
<proteinExistence type="inferred from homology"/>
<evidence type="ECO:0000256" key="12">
    <source>
        <dbReference type="RuleBase" id="RU000587"/>
    </source>
</evidence>
<keyword evidence="9 12" id="KW-0119">Carbohydrate metabolism</keyword>
<dbReference type="CDD" id="cd04300">
    <property type="entry name" value="GT35_Glycogen_Phosphorylase"/>
    <property type="match status" value="1"/>
</dbReference>
<dbReference type="Gene3D" id="3.40.50.2000">
    <property type="entry name" value="Glycogen Phosphorylase B"/>
    <property type="match status" value="2"/>
</dbReference>
<protein>
    <recommendedName>
        <fullName evidence="12">Alpha-1,4 glucan phosphorylase</fullName>
        <ecNumber evidence="12">2.4.1.1</ecNumber>
    </recommendedName>
</protein>
<keyword evidence="8 11" id="KW-0663">Pyridoxal phosphate</keyword>